<name>A0AAD9V3C2_ACRCE</name>
<organism evidence="2 3">
    <name type="scientific">Acropora cervicornis</name>
    <name type="common">Staghorn coral</name>
    <dbReference type="NCBI Taxonomy" id="6130"/>
    <lineage>
        <taxon>Eukaryota</taxon>
        <taxon>Metazoa</taxon>
        <taxon>Cnidaria</taxon>
        <taxon>Anthozoa</taxon>
        <taxon>Hexacorallia</taxon>
        <taxon>Scleractinia</taxon>
        <taxon>Astrocoeniina</taxon>
        <taxon>Acroporidae</taxon>
        <taxon>Acropora</taxon>
    </lineage>
</organism>
<dbReference type="Proteomes" id="UP001249851">
    <property type="component" value="Unassembled WGS sequence"/>
</dbReference>
<dbReference type="AlphaFoldDB" id="A0AAD9V3C2"/>
<dbReference type="EMBL" id="JARQWQ010000039">
    <property type="protein sequence ID" value="KAK2559759.1"/>
    <property type="molecule type" value="Genomic_DNA"/>
</dbReference>
<feature type="non-terminal residue" evidence="2">
    <location>
        <position position="1"/>
    </location>
</feature>
<evidence type="ECO:0000313" key="2">
    <source>
        <dbReference type="EMBL" id="KAK2559759.1"/>
    </source>
</evidence>
<reference evidence="2" key="1">
    <citation type="journal article" date="2023" name="G3 (Bethesda)">
        <title>Whole genome assembly and annotation of the endangered Caribbean coral Acropora cervicornis.</title>
        <authorList>
            <person name="Selwyn J.D."/>
            <person name="Vollmer S.V."/>
        </authorList>
    </citation>
    <scope>NUCLEOTIDE SEQUENCE</scope>
    <source>
        <strain evidence="2">K2</strain>
    </source>
</reference>
<dbReference type="InterPro" id="IPR029526">
    <property type="entry name" value="PGBD"/>
</dbReference>
<feature type="domain" description="PiggyBac transposable element-derived protein" evidence="1">
    <location>
        <begin position="102"/>
        <end position="170"/>
    </location>
</feature>
<dbReference type="PANTHER" id="PTHR46599:SF3">
    <property type="entry name" value="PIGGYBAC TRANSPOSABLE ELEMENT-DERIVED PROTEIN 4"/>
    <property type="match status" value="1"/>
</dbReference>
<comment type="caution">
    <text evidence="2">The sequence shown here is derived from an EMBL/GenBank/DDBJ whole genome shotgun (WGS) entry which is preliminary data.</text>
</comment>
<protein>
    <submittedName>
        <fullName evidence="2">PiggyBac transposable element-derived protein 4</fullName>
    </submittedName>
</protein>
<dbReference type="Pfam" id="PF13843">
    <property type="entry name" value="DDE_Tnp_1_7"/>
    <property type="match status" value="2"/>
</dbReference>
<gene>
    <name evidence="2" type="ORF">P5673_017851</name>
</gene>
<accession>A0AAD9V3C2</accession>
<dbReference type="PANTHER" id="PTHR46599">
    <property type="entry name" value="PIGGYBAC TRANSPOSABLE ELEMENT-DERIVED PROTEIN 4"/>
    <property type="match status" value="1"/>
</dbReference>
<sequence length="171" mass="19715">MKTFFGICVAMGILKLPEIHLYWQRKCSLFQIADWNQHMNRDSFIAILRYLKFCDEEVESQPQQVAPDQPPAHPDKLYKGRHFLDQLLPRQFVANKPKRFGIKQQIYTGKDVEQRTPEVGLGTRVVLDLTQGYENQGYIVVTDNFYTSPTLAQKLLQKGINSLGTVKGNTR</sequence>
<feature type="domain" description="PiggyBac transposable element-derived protein" evidence="1">
    <location>
        <begin position="1"/>
        <end position="87"/>
    </location>
</feature>
<evidence type="ECO:0000313" key="3">
    <source>
        <dbReference type="Proteomes" id="UP001249851"/>
    </source>
</evidence>
<reference evidence="2" key="2">
    <citation type="journal article" date="2023" name="Science">
        <title>Genomic signatures of disease resistance in endangered staghorn corals.</title>
        <authorList>
            <person name="Vollmer S.V."/>
            <person name="Selwyn J.D."/>
            <person name="Despard B.A."/>
            <person name="Roesel C.L."/>
        </authorList>
    </citation>
    <scope>NUCLEOTIDE SEQUENCE</scope>
    <source>
        <strain evidence="2">K2</strain>
    </source>
</reference>
<proteinExistence type="predicted"/>
<evidence type="ECO:0000259" key="1">
    <source>
        <dbReference type="Pfam" id="PF13843"/>
    </source>
</evidence>
<keyword evidence="3" id="KW-1185">Reference proteome</keyword>